<evidence type="ECO:0000256" key="2">
    <source>
        <dbReference type="ARBA" id="ARBA00022448"/>
    </source>
</evidence>
<comment type="subcellular location">
    <subcellularLocation>
        <location evidence="1">Nucleus</location>
    </subcellularLocation>
</comment>
<gene>
    <name evidence="7" type="ORF">FA15DRAFT_686232</name>
</gene>
<dbReference type="STRING" id="230819.A0A5C3L1D6"/>
<evidence type="ECO:0000256" key="3">
    <source>
        <dbReference type="ARBA" id="ARBA00022927"/>
    </source>
</evidence>
<dbReference type="InterPro" id="IPR001494">
    <property type="entry name" value="Importin-beta_N"/>
</dbReference>
<dbReference type="EMBL" id="ML210171">
    <property type="protein sequence ID" value="TFK26759.1"/>
    <property type="molecule type" value="Genomic_DNA"/>
</dbReference>
<proteinExistence type="predicted"/>
<dbReference type="InterPro" id="IPR011989">
    <property type="entry name" value="ARM-like"/>
</dbReference>
<feature type="domain" description="Importin N-terminal" evidence="6">
    <location>
        <begin position="24"/>
        <end position="100"/>
    </location>
</feature>
<evidence type="ECO:0000256" key="5">
    <source>
        <dbReference type="SAM" id="MobiDB-lite"/>
    </source>
</evidence>
<evidence type="ECO:0000313" key="8">
    <source>
        <dbReference type="Proteomes" id="UP000307440"/>
    </source>
</evidence>
<evidence type="ECO:0000259" key="6">
    <source>
        <dbReference type="PROSITE" id="PS50166"/>
    </source>
</evidence>
<dbReference type="GO" id="GO:0005829">
    <property type="term" value="C:cytosol"/>
    <property type="evidence" value="ECO:0007669"/>
    <property type="project" value="TreeGrafter"/>
</dbReference>
<dbReference type="GO" id="GO:0006606">
    <property type="term" value="P:protein import into nucleus"/>
    <property type="evidence" value="ECO:0007669"/>
    <property type="project" value="TreeGrafter"/>
</dbReference>
<dbReference type="InterPro" id="IPR056840">
    <property type="entry name" value="HEAT_IPO9_central"/>
</dbReference>
<evidence type="ECO:0000256" key="4">
    <source>
        <dbReference type="ARBA" id="ARBA00023242"/>
    </source>
</evidence>
<dbReference type="GO" id="GO:0005635">
    <property type="term" value="C:nuclear envelope"/>
    <property type="evidence" value="ECO:0007669"/>
    <property type="project" value="TreeGrafter"/>
</dbReference>
<dbReference type="AlphaFoldDB" id="A0A5C3L1D6"/>
<dbReference type="GO" id="GO:0031267">
    <property type="term" value="F:small GTPase binding"/>
    <property type="evidence" value="ECO:0007669"/>
    <property type="project" value="InterPro"/>
</dbReference>
<dbReference type="Gene3D" id="1.25.10.10">
    <property type="entry name" value="Leucine-rich Repeat Variant"/>
    <property type="match status" value="1"/>
</dbReference>
<dbReference type="PANTHER" id="PTHR10997:SF9">
    <property type="entry name" value="IMPORTIN-9"/>
    <property type="match status" value="1"/>
</dbReference>
<evidence type="ECO:0000256" key="1">
    <source>
        <dbReference type="ARBA" id="ARBA00004123"/>
    </source>
</evidence>
<dbReference type="SMART" id="SM00913">
    <property type="entry name" value="IBN_N"/>
    <property type="match status" value="1"/>
</dbReference>
<dbReference type="Pfam" id="PF25018">
    <property type="entry name" value="HEAT_IPO9_c"/>
    <property type="match status" value="1"/>
</dbReference>
<feature type="compositionally biased region" description="Acidic residues" evidence="5">
    <location>
        <begin position="947"/>
        <end position="958"/>
    </location>
</feature>
<sequence>MDAAQIAQVLTATLNPDTTTRVSAELKLAELFATPATGLALSQLVLTQDADISLRQSACISLRKYIKERWSPFFQSFKGSAPPPELKDQIRQVLFHGLSDPNRKIRSLCAHALSSIAKCDWPDEYPDLLQNLITLISTGSPDAVHGAMQVFTEFIRSELTEDQILPVLRELLPVLLGILGSTEHSAPTRARTVSVFRQCVTALFMVKGQFKDAVTEATTSILPVWLEAFKVLLANETLQNLIGAPNWDSILVPIQIYKTLDTLQTSFPIPLAPHLPQLLSSALYQLQAVYPVFAHYYLASSESPPRTSEDESVDLPQLICPTLDFISAAMRGRKARGWFTGDNLSLLVSAVFNLTQVTDEDEETWANNANAFIAQEEDETVQYSVRVAGFDLLGVLIDKEPVGTTRTIQTVFSQIVTSSNQARDAGNSEWWRPFEAALAAVGSQSESIVDVIDDEVDSGREKPIDLDYLLVNVVPFILTSSEQPFLQGRGFVFASQFAKLLPAHAATQYLDAAVQVIESAEAGVPVKVSAVKAVHNFCQSGDDSVLVPYAPRIAKDLGPFLGVTSEDTLSLVLETLSVVLEIDSGKWLTPELASALVVVSLEVWHKNNRDPLFISMLTDILKALASASSAGLYETVVKQALPVLVDTLGGGTKSGSATPATGGGAAGEAWVAGSAIDLISSLIEGSPESGLGDGFFALLAPNLFRCLDSAEDRDVLQNGVTCLTLVVRKDVNQLLSWSDAAGRSGLDHTLGLVAKLLQNQDESGGLAIGDLIIHLFRKTGEAVLPVLPQLLQAMLTSMLTAKTATFTQSLVVPFAFLINNQRDTVLDLIEPLVINDRSGLDILIQTWCENAETFQGYWPTRVSTLGLVQLFLSERPSLRNLSVKGDMILRPETKNVIMTRSRTKNTPHEFTRIAFPVKALKIIVHDLLSGGEAATFSAGGPHGAYEVESDDGDDDWTEEEKQNQGFSKDEFSFLSDMLGPKGMAFDNDDVFDNDADDEDLKSDPVSQMDMQSHLRGFIKDFAAQDPNMFSLLLDQLSEEEILVVRGVLEAA</sequence>
<dbReference type="PANTHER" id="PTHR10997">
    <property type="entry name" value="IMPORTIN-7, 8, 11"/>
    <property type="match status" value="1"/>
</dbReference>
<accession>A0A5C3L1D6</accession>
<organism evidence="7 8">
    <name type="scientific">Coprinopsis marcescibilis</name>
    <name type="common">Agaric fungus</name>
    <name type="synonym">Psathyrella marcescibilis</name>
    <dbReference type="NCBI Taxonomy" id="230819"/>
    <lineage>
        <taxon>Eukaryota</taxon>
        <taxon>Fungi</taxon>
        <taxon>Dikarya</taxon>
        <taxon>Basidiomycota</taxon>
        <taxon>Agaricomycotina</taxon>
        <taxon>Agaricomycetes</taxon>
        <taxon>Agaricomycetidae</taxon>
        <taxon>Agaricales</taxon>
        <taxon>Agaricineae</taxon>
        <taxon>Psathyrellaceae</taxon>
        <taxon>Coprinopsis</taxon>
    </lineage>
</organism>
<dbReference type="OrthoDB" id="431626at2759"/>
<dbReference type="PROSITE" id="PS50166">
    <property type="entry name" value="IMPORTIN_B_NT"/>
    <property type="match status" value="1"/>
</dbReference>
<keyword evidence="3" id="KW-0653">Protein transport</keyword>
<reference evidence="7 8" key="1">
    <citation type="journal article" date="2019" name="Nat. Ecol. Evol.">
        <title>Megaphylogeny resolves global patterns of mushroom evolution.</title>
        <authorList>
            <person name="Varga T."/>
            <person name="Krizsan K."/>
            <person name="Foldi C."/>
            <person name="Dima B."/>
            <person name="Sanchez-Garcia M."/>
            <person name="Sanchez-Ramirez S."/>
            <person name="Szollosi G.J."/>
            <person name="Szarkandi J.G."/>
            <person name="Papp V."/>
            <person name="Albert L."/>
            <person name="Andreopoulos W."/>
            <person name="Angelini C."/>
            <person name="Antonin V."/>
            <person name="Barry K.W."/>
            <person name="Bougher N.L."/>
            <person name="Buchanan P."/>
            <person name="Buyck B."/>
            <person name="Bense V."/>
            <person name="Catcheside P."/>
            <person name="Chovatia M."/>
            <person name="Cooper J."/>
            <person name="Damon W."/>
            <person name="Desjardin D."/>
            <person name="Finy P."/>
            <person name="Geml J."/>
            <person name="Haridas S."/>
            <person name="Hughes K."/>
            <person name="Justo A."/>
            <person name="Karasinski D."/>
            <person name="Kautmanova I."/>
            <person name="Kiss B."/>
            <person name="Kocsube S."/>
            <person name="Kotiranta H."/>
            <person name="LaButti K.M."/>
            <person name="Lechner B.E."/>
            <person name="Liimatainen K."/>
            <person name="Lipzen A."/>
            <person name="Lukacs Z."/>
            <person name="Mihaltcheva S."/>
            <person name="Morgado L.N."/>
            <person name="Niskanen T."/>
            <person name="Noordeloos M.E."/>
            <person name="Ohm R.A."/>
            <person name="Ortiz-Santana B."/>
            <person name="Ovrebo C."/>
            <person name="Racz N."/>
            <person name="Riley R."/>
            <person name="Savchenko A."/>
            <person name="Shiryaev A."/>
            <person name="Soop K."/>
            <person name="Spirin V."/>
            <person name="Szebenyi C."/>
            <person name="Tomsovsky M."/>
            <person name="Tulloss R.E."/>
            <person name="Uehling J."/>
            <person name="Grigoriev I.V."/>
            <person name="Vagvolgyi C."/>
            <person name="Papp T."/>
            <person name="Martin F.M."/>
            <person name="Miettinen O."/>
            <person name="Hibbett D.S."/>
            <person name="Nagy L.G."/>
        </authorList>
    </citation>
    <scope>NUCLEOTIDE SEQUENCE [LARGE SCALE GENOMIC DNA]</scope>
    <source>
        <strain evidence="7 8">CBS 121175</strain>
    </source>
</reference>
<keyword evidence="4" id="KW-0539">Nucleus</keyword>
<dbReference type="SUPFAM" id="SSF48371">
    <property type="entry name" value="ARM repeat"/>
    <property type="match status" value="1"/>
</dbReference>
<evidence type="ECO:0000313" key="7">
    <source>
        <dbReference type="EMBL" id="TFK26759.1"/>
    </source>
</evidence>
<keyword evidence="8" id="KW-1185">Reference proteome</keyword>
<feature type="region of interest" description="Disordered" evidence="5">
    <location>
        <begin position="939"/>
        <end position="959"/>
    </location>
</feature>
<name>A0A5C3L1D6_COPMA</name>
<dbReference type="Pfam" id="PF03810">
    <property type="entry name" value="IBN_N"/>
    <property type="match status" value="1"/>
</dbReference>
<keyword evidence="2" id="KW-0813">Transport</keyword>
<protein>
    <submittedName>
        <fullName evidence="7">ARM repeat-containing protein</fullName>
    </submittedName>
</protein>
<dbReference type="Proteomes" id="UP000307440">
    <property type="component" value="Unassembled WGS sequence"/>
</dbReference>
<dbReference type="InterPro" id="IPR016024">
    <property type="entry name" value="ARM-type_fold"/>
</dbReference>